<organism evidence="1 2">
    <name type="scientific">Candidatus Ordinivivax streblomastigis</name>
    <dbReference type="NCBI Taxonomy" id="2540710"/>
    <lineage>
        <taxon>Bacteria</taxon>
        <taxon>Pseudomonadati</taxon>
        <taxon>Bacteroidota</taxon>
        <taxon>Bacteroidia</taxon>
        <taxon>Bacteroidales</taxon>
        <taxon>Candidatus Ordinivivax</taxon>
    </lineage>
</organism>
<gene>
    <name evidence="1" type="ORF">EZS26_003383</name>
</gene>
<dbReference type="EMBL" id="SNRX01000077">
    <property type="protein sequence ID" value="KAA6300472.1"/>
    <property type="molecule type" value="Genomic_DNA"/>
</dbReference>
<protein>
    <submittedName>
        <fullName evidence="1">Uncharacterized protein</fullName>
    </submittedName>
</protein>
<dbReference type="AlphaFoldDB" id="A0A5M8NUE1"/>
<comment type="caution">
    <text evidence="1">The sequence shown here is derived from an EMBL/GenBank/DDBJ whole genome shotgun (WGS) entry which is preliminary data.</text>
</comment>
<evidence type="ECO:0000313" key="1">
    <source>
        <dbReference type="EMBL" id="KAA6300472.1"/>
    </source>
</evidence>
<sequence>MAESLFLNTLAFAFPEEAKTFYFSLTDRPDCNLTKLNHVLFPNNIREIFPTITNGDTLYTSFCKPIKDFLPLEIDFATEKFALVKRYYTREIKYYFTKKDKLVEQTFIKDNQIWLRNNSEKAPKNCVVYDRYTIKVNFNHFINTPELVLSYDRKAKVLKQSVAAFLSNNENTTADLLNRVIYIEYFDENKKNVKRSITKYSNLCERNNVDYNNVFPIVGRQLAASLRLDDEEDTNIFQKKNRYTKYYGKISRFYNDYLNKDDFRRTVPIAIDGFSFANPMQVGKTTPQNIPTTPTTFGHISKTDINTFSKVLCIIPTYLYLWLPKDLVSHFPTRKTLCRKLKQPLKTDHTTRM</sequence>
<proteinExistence type="predicted"/>
<reference evidence="1 2" key="1">
    <citation type="submission" date="2019-03" db="EMBL/GenBank/DDBJ databases">
        <title>Single cell metagenomics reveals metabolic interactions within the superorganism composed of flagellate Streblomastix strix and complex community of Bacteroidetes bacteria on its surface.</title>
        <authorList>
            <person name="Treitli S.C."/>
            <person name="Kolisko M."/>
            <person name="Husnik F."/>
            <person name="Keeling P."/>
            <person name="Hampl V."/>
        </authorList>
    </citation>
    <scope>NUCLEOTIDE SEQUENCE [LARGE SCALE GENOMIC DNA]</scope>
    <source>
        <strain evidence="1">St1</strain>
    </source>
</reference>
<name>A0A5M8NUE1_9BACT</name>
<dbReference type="Proteomes" id="UP000324575">
    <property type="component" value="Unassembled WGS sequence"/>
</dbReference>
<accession>A0A5M8NUE1</accession>
<evidence type="ECO:0000313" key="2">
    <source>
        <dbReference type="Proteomes" id="UP000324575"/>
    </source>
</evidence>